<dbReference type="AlphaFoldDB" id="A0A1T4KPL6"/>
<reference evidence="2 3" key="1">
    <citation type="submission" date="2017-02" db="EMBL/GenBank/DDBJ databases">
        <authorList>
            <person name="Peterson S.W."/>
        </authorList>
    </citation>
    <scope>NUCLEOTIDE SEQUENCE [LARGE SCALE GENOMIC DNA]</scope>
    <source>
        <strain evidence="2 3">ATCC BAA-909</strain>
    </source>
</reference>
<keyword evidence="3" id="KW-1185">Reference proteome</keyword>
<evidence type="ECO:0008006" key="4">
    <source>
        <dbReference type="Google" id="ProtNLM"/>
    </source>
</evidence>
<dbReference type="SUPFAM" id="SSF69322">
    <property type="entry name" value="Tricorn protease domain 2"/>
    <property type="match status" value="1"/>
</dbReference>
<evidence type="ECO:0000313" key="3">
    <source>
        <dbReference type="Proteomes" id="UP000190395"/>
    </source>
</evidence>
<dbReference type="RefSeq" id="WP_078930011.1">
    <property type="nucleotide sequence ID" value="NZ_FUXC01000001.1"/>
</dbReference>
<name>A0A1T4KPL6_9SPIR</name>
<keyword evidence="1" id="KW-0732">Signal</keyword>
<proteinExistence type="predicted"/>
<organism evidence="2 3">
    <name type="scientific">Treponema berlinense</name>
    <dbReference type="NCBI Taxonomy" id="225004"/>
    <lineage>
        <taxon>Bacteria</taxon>
        <taxon>Pseudomonadati</taxon>
        <taxon>Spirochaetota</taxon>
        <taxon>Spirochaetia</taxon>
        <taxon>Spirochaetales</taxon>
        <taxon>Treponemataceae</taxon>
        <taxon>Treponema</taxon>
    </lineage>
</organism>
<dbReference type="EMBL" id="FUXC01000001">
    <property type="protein sequence ID" value="SJZ44359.1"/>
    <property type="molecule type" value="Genomic_DNA"/>
</dbReference>
<dbReference type="STRING" id="225004.SAMN02745152_00253"/>
<evidence type="ECO:0000256" key="1">
    <source>
        <dbReference type="SAM" id="SignalP"/>
    </source>
</evidence>
<protein>
    <recommendedName>
        <fullName evidence="4">WD40 repeat</fullName>
    </recommendedName>
</protein>
<dbReference type="InterPro" id="IPR050865">
    <property type="entry name" value="BEACH_Domain"/>
</dbReference>
<dbReference type="PANTHER" id="PTHR13743">
    <property type="entry name" value="BEIGE/BEACH-RELATED"/>
    <property type="match status" value="1"/>
</dbReference>
<dbReference type="InterPro" id="IPR036322">
    <property type="entry name" value="WD40_repeat_dom_sf"/>
</dbReference>
<dbReference type="InterPro" id="IPR015943">
    <property type="entry name" value="WD40/YVTN_repeat-like_dom_sf"/>
</dbReference>
<feature type="signal peptide" evidence="1">
    <location>
        <begin position="1"/>
        <end position="18"/>
    </location>
</feature>
<dbReference type="GeneID" id="303366530"/>
<feature type="chain" id="PRO_5010534917" description="WD40 repeat" evidence="1">
    <location>
        <begin position="19"/>
        <end position="645"/>
    </location>
</feature>
<dbReference type="SUPFAM" id="SSF50978">
    <property type="entry name" value="WD40 repeat-like"/>
    <property type="match status" value="1"/>
</dbReference>
<sequence>MKNKIIFVSILFTFFAGALIFAQSHVSTQAHDSAVTGLAVLENSESEQNTVFSVGQDGFIIKWTEDSLGEHYQVTDLAIKMVARSPNGNDIAIYETDGAATNMVSVWNFKTLTRKCAFTFGTPITSLSYSAKGTYVLCGTASAKGTYFLNTQNNTITSKKLKESTGPVSMVITSSSENSAVAYSPTGSLSYYNIRNGEKKAKFSTEPGLSQVCMFNNNVFLAGYKDGSIYVIQAVTGKTLAKFSVATKEPVIFSSNSYEDLYYIVNEKRQFKMYLIKNDRNKDVIAPQLIRTFTGLKNDESLVCADITASGTIFAGTNQGNLYKFDNSVAERVDVLQSMSDNMYNHIYDVASAGENFYFLTPSSIVLSSYDNGAVDLKGTNPGHTNIISYNEAGVILWTKDSRKTVQFFDFTTGTASAIFTPENNLKSLKLYGNYLLSIEGSSTVNRYSIESKTKENLYNGAGIQDALLYNENDLYVAKTSATTPTVPLLYVNTKTKETVPLNLKGNVAYALSFDPSVAKPEIYGIIIGTDSQNRPLTSVFSYNPETKYSKHLLEEHSEDPNAICYLSYPVLYTNMGKSRIRSYNLMAKRNFEYKRSASLPVKIAKNRTRLVVLNKDGSVSWYNPDMNAVIADWYLTINGEWFEF</sequence>
<gene>
    <name evidence="2" type="ORF">SAMN02745152_00253</name>
</gene>
<evidence type="ECO:0000313" key="2">
    <source>
        <dbReference type="EMBL" id="SJZ44359.1"/>
    </source>
</evidence>
<dbReference type="Proteomes" id="UP000190395">
    <property type="component" value="Unassembled WGS sequence"/>
</dbReference>
<dbReference type="Gene3D" id="2.130.10.10">
    <property type="entry name" value="YVTN repeat-like/Quinoprotein amine dehydrogenase"/>
    <property type="match status" value="2"/>
</dbReference>
<dbReference type="OrthoDB" id="354107at2"/>
<accession>A0A1T4KPL6</accession>